<evidence type="ECO:0000256" key="5">
    <source>
        <dbReference type="ARBA" id="ARBA00022729"/>
    </source>
</evidence>
<dbReference type="OrthoDB" id="114717at2759"/>
<keyword evidence="5 7" id="KW-0732">Signal</keyword>
<dbReference type="Pfam" id="PF22748">
    <property type="entry name" value="PexRD54_WY"/>
    <property type="match status" value="1"/>
</dbReference>
<keyword evidence="6" id="KW-0843">Virulence</keyword>
<dbReference type="Proteomes" id="UP000198211">
    <property type="component" value="Unassembled WGS sequence"/>
</dbReference>
<accession>A0A225WRY1</accession>
<evidence type="ECO:0000256" key="2">
    <source>
        <dbReference type="ARBA" id="ARBA00004613"/>
    </source>
</evidence>
<feature type="signal peptide" evidence="7">
    <location>
        <begin position="1"/>
        <end position="23"/>
    </location>
</feature>
<protein>
    <submittedName>
        <fullName evidence="9">Avirulence (Avh) protein</fullName>
    </submittedName>
</protein>
<name>A0A225WRY1_9STRA</name>
<dbReference type="AlphaFoldDB" id="A0A225WRY1"/>
<sequence>MNLNYFVLLIFTVFASSVMVSSATRYTKTVALERSLRLRHFWNKGNEERGIASTASEKIKSWFTSSSEIPMDVLVRWVKKKKSPQDVLTRLGLGNAGQDLFQKPHFKTWVTYMSMLDNNNANVAMVSALKTQYRFTDEVLSDMIIAAKKVPSSEDVATKL</sequence>
<comment type="similarity">
    <text evidence="3">Belongs to the RxLR effector family.</text>
</comment>
<comment type="subcellular location">
    <subcellularLocation>
        <location evidence="1">Host cell</location>
    </subcellularLocation>
    <subcellularLocation>
        <location evidence="2">Secreted</location>
    </subcellularLocation>
</comment>
<feature type="domain" description="RxLR effector PexRD54 WY" evidence="8">
    <location>
        <begin position="76"/>
        <end position="112"/>
    </location>
</feature>
<keyword evidence="10" id="KW-1185">Reference proteome</keyword>
<evidence type="ECO:0000313" key="9">
    <source>
        <dbReference type="EMBL" id="OWZ19827.1"/>
    </source>
</evidence>
<dbReference type="EMBL" id="NBNE01000395">
    <property type="protein sequence ID" value="OWZ19827.1"/>
    <property type="molecule type" value="Genomic_DNA"/>
</dbReference>
<evidence type="ECO:0000256" key="6">
    <source>
        <dbReference type="ARBA" id="ARBA00023026"/>
    </source>
</evidence>
<dbReference type="GO" id="GO:0043657">
    <property type="term" value="C:host cell"/>
    <property type="evidence" value="ECO:0007669"/>
    <property type="project" value="UniProtKB-SubCell"/>
</dbReference>
<evidence type="ECO:0000256" key="7">
    <source>
        <dbReference type="SAM" id="SignalP"/>
    </source>
</evidence>
<evidence type="ECO:0000259" key="8">
    <source>
        <dbReference type="Pfam" id="PF22748"/>
    </source>
</evidence>
<reference evidence="10" key="1">
    <citation type="submission" date="2017-03" db="EMBL/GenBank/DDBJ databases">
        <title>Phytopthora megakarya and P. palmivora, two closely related causual agents of cacao black pod achieved similar genome size and gene model numbers by different mechanisms.</title>
        <authorList>
            <person name="Ali S."/>
            <person name="Shao J."/>
            <person name="Larry D.J."/>
            <person name="Kronmiller B."/>
            <person name="Shen D."/>
            <person name="Strem M.D."/>
            <person name="Melnick R.L."/>
            <person name="Guiltinan M.J."/>
            <person name="Tyler B.M."/>
            <person name="Meinhardt L.W."/>
            <person name="Bailey B.A."/>
        </authorList>
    </citation>
    <scope>NUCLEOTIDE SEQUENCE [LARGE SCALE GENOMIC DNA]</scope>
    <source>
        <strain evidence="10">zdho120</strain>
    </source>
</reference>
<evidence type="ECO:0000256" key="3">
    <source>
        <dbReference type="ARBA" id="ARBA00010400"/>
    </source>
</evidence>
<keyword evidence="4" id="KW-0964">Secreted</keyword>
<proteinExistence type="inferred from homology"/>
<comment type="caution">
    <text evidence="9">The sequence shown here is derived from an EMBL/GenBank/DDBJ whole genome shotgun (WGS) entry which is preliminary data.</text>
</comment>
<gene>
    <name evidence="9" type="ORF">PHMEG_0005854</name>
</gene>
<feature type="chain" id="PRO_5013302352" evidence="7">
    <location>
        <begin position="24"/>
        <end position="160"/>
    </location>
</feature>
<dbReference type="InterPro" id="IPR054463">
    <property type="entry name" value="PexRD54_WY"/>
</dbReference>
<organism evidence="9 10">
    <name type="scientific">Phytophthora megakarya</name>
    <dbReference type="NCBI Taxonomy" id="4795"/>
    <lineage>
        <taxon>Eukaryota</taxon>
        <taxon>Sar</taxon>
        <taxon>Stramenopiles</taxon>
        <taxon>Oomycota</taxon>
        <taxon>Peronosporomycetes</taxon>
        <taxon>Peronosporales</taxon>
        <taxon>Peronosporaceae</taxon>
        <taxon>Phytophthora</taxon>
    </lineage>
</organism>
<evidence type="ECO:0000256" key="1">
    <source>
        <dbReference type="ARBA" id="ARBA00004340"/>
    </source>
</evidence>
<evidence type="ECO:0000313" key="10">
    <source>
        <dbReference type="Proteomes" id="UP000198211"/>
    </source>
</evidence>
<dbReference type="GO" id="GO:0005576">
    <property type="term" value="C:extracellular region"/>
    <property type="evidence" value="ECO:0007669"/>
    <property type="project" value="UniProtKB-SubCell"/>
</dbReference>
<evidence type="ECO:0000256" key="4">
    <source>
        <dbReference type="ARBA" id="ARBA00022525"/>
    </source>
</evidence>